<keyword evidence="2" id="KW-0575">Peroxidase</keyword>
<dbReference type="RefSeq" id="WP_130442087.1">
    <property type="nucleotide sequence ID" value="NZ_SHKR01000011.1"/>
</dbReference>
<gene>
    <name evidence="2" type="ORF">EV645_2104</name>
</gene>
<dbReference type="InterPro" id="IPR029032">
    <property type="entry name" value="AhpD-like"/>
</dbReference>
<evidence type="ECO:0000313" key="3">
    <source>
        <dbReference type="Proteomes" id="UP000292027"/>
    </source>
</evidence>
<keyword evidence="3" id="KW-1185">Reference proteome</keyword>
<proteinExistence type="predicted"/>
<comment type="caution">
    <text evidence="2">The sequence shown here is derived from an EMBL/GenBank/DDBJ whole genome shotgun (WGS) entry which is preliminary data.</text>
</comment>
<evidence type="ECO:0000259" key="1">
    <source>
        <dbReference type="Pfam" id="PF02627"/>
    </source>
</evidence>
<dbReference type="AlphaFoldDB" id="A0A4Q7X9Y4"/>
<protein>
    <submittedName>
        <fullName evidence="2">Peroxidase-related enzyme</fullName>
    </submittedName>
</protein>
<feature type="domain" description="Carboxymuconolactone decarboxylase-like" evidence="1">
    <location>
        <begin position="34"/>
        <end position="94"/>
    </location>
</feature>
<dbReference type="Gene3D" id="1.20.1290.10">
    <property type="entry name" value="AhpD-like"/>
    <property type="match status" value="1"/>
</dbReference>
<organism evidence="2 3">
    <name type="scientific">Kribbella rubisoli</name>
    <dbReference type="NCBI Taxonomy" id="3075929"/>
    <lineage>
        <taxon>Bacteria</taxon>
        <taxon>Bacillati</taxon>
        <taxon>Actinomycetota</taxon>
        <taxon>Actinomycetes</taxon>
        <taxon>Propionibacteriales</taxon>
        <taxon>Kribbellaceae</taxon>
        <taxon>Kribbella</taxon>
    </lineage>
</organism>
<dbReference type="Pfam" id="PF02627">
    <property type="entry name" value="CMD"/>
    <property type="match status" value="1"/>
</dbReference>
<dbReference type="PANTHER" id="PTHR35446:SF2">
    <property type="entry name" value="CARBOXYMUCONOLACTONE DECARBOXYLASE-LIKE DOMAIN-CONTAINING PROTEIN"/>
    <property type="match status" value="1"/>
</dbReference>
<dbReference type="OrthoDB" id="153253at2"/>
<dbReference type="GO" id="GO:0051920">
    <property type="term" value="F:peroxiredoxin activity"/>
    <property type="evidence" value="ECO:0007669"/>
    <property type="project" value="InterPro"/>
</dbReference>
<reference evidence="2 3" key="1">
    <citation type="journal article" date="2015" name="Stand. Genomic Sci.">
        <title>Genomic Encyclopedia of Bacterial and Archaeal Type Strains, Phase III: the genomes of soil and plant-associated and newly described type strains.</title>
        <authorList>
            <person name="Whitman W.B."/>
            <person name="Woyke T."/>
            <person name="Klenk H.P."/>
            <person name="Zhou Y."/>
            <person name="Lilburn T.G."/>
            <person name="Beck B.J."/>
            <person name="De Vos P."/>
            <person name="Vandamme P."/>
            <person name="Eisen J.A."/>
            <person name="Garrity G."/>
            <person name="Hugenholtz P."/>
            <person name="Kyrpides N.C."/>
        </authorList>
    </citation>
    <scope>NUCLEOTIDE SEQUENCE [LARGE SCALE GENOMIC DNA]</scope>
    <source>
        <strain evidence="2 3">VKM Ac-2540</strain>
    </source>
</reference>
<dbReference type="InterPro" id="IPR003779">
    <property type="entry name" value="CMD-like"/>
</dbReference>
<dbReference type="EMBL" id="SHKR01000011">
    <property type="protein sequence ID" value="RZU19884.1"/>
    <property type="molecule type" value="Genomic_DNA"/>
</dbReference>
<keyword evidence="2" id="KW-0560">Oxidoreductase</keyword>
<dbReference type="PANTHER" id="PTHR35446">
    <property type="entry name" value="SI:CH211-175M2.5"/>
    <property type="match status" value="1"/>
</dbReference>
<name>A0A4Q7X9Y4_9ACTN</name>
<dbReference type="Proteomes" id="UP000292027">
    <property type="component" value="Unassembled WGS sequence"/>
</dbReference>
<evidence type="ECO:0000313" key="2">
    <source>
        <dbReference type="EMBL" id="RZU19884.1"/>
    </source>
</evidence>
<dbReference type="SUPFAM" id="SSF69118">
    <property type="entry name" value="AhpD-like"/>
    <property type="match status" value="1"/>
</dbReference>
<sequence length="186" mass="19866">MAFIDTPKEPEFFEANRAPAGHVPNFVQTFAARPAVYDAWKQLNGAIKESMDLRRYELATLAAATALKSSYCSLAHGQVLADKFYTAEEVAALVDEPPNNPVDEAVMAFARKVALGADKVTQTDVDGLKAVGLTDADVLDVALAAAARAFFSKTLDATGTQPDSVFNNLPDTLRTALTVGRPIYSG</sequence>
<accession>A0A4Q7X9Y4</accession>